<dbReference type="GO" id="GO:0035336">
    <property type="term" value="P:long-chain fatty-acyl-CoA metabolic process"/>
    <property type="evidence" value="ECO:0007669"/>
    <property type="project" value="TreeGrafter"/>
</dbReference>
<dbReference type="CDD" id="cd05263">
    <property type="entry name" value="MupV_like_SDR_e"/>
    <property type="match status" value="1"/>
</dbReference>
<feature type="domain" description="Thioester reductase (TE)" evidence="1">
    <location>
        <begin position="8"/>
        <end position="231"/>
    </location>
</feature>
<dbReference type="InterPro" id="IPR013120">
    <property type="entry name" value="FAR_NAD-bd"/>
</dbReference>
<gene>
    <name evidence="2" type="ORF">SAMN05421790_101481</name>
</gene>
<proteinExistence type="predicted"/>
<keyword evidence="3" id="KW-1185">Reference proteome</keyword>
<sequence>MSNQYMMTGYPGFIAGLLFRALAERDPSASFVFLVHPSQLEKARELTEAEERVRLLVGDITREDLGLPAEELPGLRESITHFFHLAAIYDLAVPRDAAYAVNVTGTEQVNRFVGTLNHLKRYIYFSTAYVSGDRTGIVKEDELDCGQGFKNHYESTKFEAEKRVAALRDVPCTILRPGVVVGDSQTGETVKFDGPYFVMRFLDGMRNLPVPYVGKGNNPFNIVPVDYILKATVWLAHSEKGANRTFHLTDPSPYTAREVYRMICEELRGKAPSYSIPGKVADGLMAIRPVRKFFDVERESISYMSEQSEYDCSQAVSVLEEGGIHCPDLASYLPKLVRYYKEHREDPDKKIPIR</sequence>
<dbReference type="OrthoDB" id="9807212at2"/>
<dbReference type="InterPro" id="IPR026055">
    <property type="entry name" value="FAR"/>
</dbReference>
<dbReference type="Gene3D" id="3.40.50.720">
    <property type="entry name" value="NAD(P)-binding Rossmann-like Domain"/>
    <property type="match status" value="1"/>
</dbReference>
<dbReference type="RefSeq" id="WP_076523122.1">
    <property type="nucleotide sequence ID" value="NZ_CP048103.1"/>
</dbReference>
<reference evidence="3" key="1">
    <citation type="submission" date="2017-01" db="EMBL/GenBank/DDBJ databases">
        <authorList>
            <person name="Varghese N."/>
            <person name="Submissions S."/>
        </authorList>
    </citation>
    <scope>NUCLEOTIDE SEQUENCE [LARGE SCALE GENOMIC DNA]</scope>
    <source>
        <strain evidence="3">DSM 45196</strain>
    </source>
</reference>
<name>A0A1N7IXQ1_9BACL</name>
<dbReference type="EMBL" id="FTOD01000001">
    <property type="protein sequence ID" value="SIS41892.1"/>
    <property type="molecule type" value="Genomic_DNA"/>
</dbReference>
<protein>
    <submittedName>
        <fullName evidence="2">Thioester reductase domain-containing protein</fullName>
    </submittedName>
</protein>
<evidence type="ECO:0000313" key="2">
    <source>
        <dbReference type="EMBL" id="SIS41892.1"/>
    </source>
</evidence>
<dbReference type="Pfam" id="PF07993">
    <property type="entry name" value="NAD_binding_4"/>
    <property type="match status" value="1"/>
</dbReference>
<dbReference type="GO" id="GO:0080019">
    <property type="term" value="F:alcohol-forming very long-chain fatty acyl-CoA reductase activity"/>
    <property type="evidence" value="ECO:0007669"/>
    <property type="project" value="InterPro"/>
</dbReference>
<dbReference type="PANTHER" id="PTHR11011:SF45">
    <property type="entry name" value="FATTY ACYL-COA REDUCTASE CG8306-RELATED"/>
    <property type="match status" value="1"/>
</dbReference>
<dbReference type="InterPro" id="IPR036291">
    <property type="entry name" value="NAD(P)-bd_dom_sf"/>
</dbReference>
<evidence type="ECO:0000313" key="3">
    <source>
        <dbReference type="Proteomes" id="UP000186795"/>
    </source>
</evidence>
<accession>A0A1N7IXQ1</accession>
<evidence type="ECO:0000259" key="1">
    <source>
        <dbReference type="Pfam" id="PF07993"/>
    </source>
</evidence>
<dbReference type="PANTHER" id="PTHR11011">
    <property type="entry name" value="MALE STERILITY PROTEIN 2-RELATED"/>
    <property type="match status" value="1"/>
</dbReference>
<dbReference type="Proteomes" id="UP000186795">
    <property type="component" value="Unassembled WGS sequence"/>
</dbReference>
<dbReference type="SUPFAM" id="SSF51735">
    <property type="entry name" value="NAD(P)-binding Rossmann-fold domains"/>
    <property type="match status" value="1"/>
</dbReference>
<dbReference type="AlphaFoldDB" id="A0A1N7IXQ1"/>
<organism evidence="2 3">
    <name type="scientific">Kroppenstedtia eburnea</name>
    <dbReference type="NCBI Taxonomy" id="714067"/>
    <lineage>
        <taxon>Bacteria</taxon>
        <taxon>Bacillati</taxon>
        <taxon>Bacillota</taxon>
        <taxon>Bacilli</taxon>
        <taxon>Bacillales</taxon>
        <taxon>Thermoactinomycetaceae</taxon>
        <taxon>Kroppenstedtia</taxon>
    </lineage>
</organism>